<evidence type="ECO:0000313" key="2">
    <source>
        <dbReference type="EMBL" id="SDK95108.1"/>
    </source>
</evidence>
<gene>
    <name evidence="2" type="ORF">SAMN05216216_11516</name>
</gene>
<keyword evidence="3" id="KW-1185">Reference proteome</keyword>
<keyword evidence="1" id="KW-0812">Transmembrane</keyword>
<proteinExistence type="predicted"/>
<organism evidence="2 3">
    <name type="scientific">Lacicoccus qingdaonensis</name>
    <dbReference type="NCBI Taxonomy" id="576118"/>
    <lineage>
        <taxon>Bacteria</taxon>
        <taxon>Bacillati</taxon>
        <taxon>Bacillota</taxon>
        <taxon>Bacilli</taxon>
        <taxon>Bacillales</taxon>
        <taxon>Salinicoccaceae</taxon>
        <taxon>Lacicoccus</taxon>
    </lineage>
</organism>
<dbReference type="RefSeq" id="WP_092986673.1">
    <property type="nucleotide sequence ID" value="NZ_FNFY01000015.1"/>
</dbReference>
<evidence type="ECO:0000313" key="3">
    <source>
        <dbReference type="Proteomes" id="UP000199008"/>
    </source>
</evidence>
<reference evidence="3" key="1">
    <citation type="submission" date="2016-10" db="EMBL/GenBank/DDBJ databases">
        <authorList>
            <person name="Varghese N."/>
            <person name="Submissions S."/>
        </authorList>
    </citation>
    <scope>NUCLEOTIDE SEQUENCE [LARGE SCALE GENOMIC DNA]</scope>
    <source>
        <strain evidence="3">CGMCC 1.8895</strain>
    </source>
</reference>
<accession>A0A1G9G361</accession>
<evidence type="ECO:0000256" key="1">
    <source>
        <dbReference type="SAM" id="Phobius"/>
    </source>
</evidence>
<keyword evidence="1" id="KW-1133">Transmembrane helix</keyword>
<name>A0A1G9G361_9BACL</name>
<keyword evidence="1" id="KW-0472">Membrane</keyword>
<dbReference type="AlphaFoldDB" id="A0A1G9G361"/>
<feature type="transmembrane region" description="Helical" evidence="1">
    <location>
        <begin position="136"/>
        <end position="156"/>
    </location>
</feature>
<dbReference type="STRING" id="576118.SAMN05216216_11516"/>
<sequence>MLEKYKSFRKKRRIKKVKDANGEPLKKIHFWQYLHRTVFHKRIGEDLYSVDVDLYGKELMGPESALYKNGVRIKESTVPSVYEVPGGFIEVETTTYGVKKINYVTDTDEVQLIPDRHSLEGKRASFDSKFLSASKWVGYIAIVILIIGLIIAIPAVK</sequence>
<protein>
    <submittedName>
        <fullName evidence="2">Uncharacterized protein</fullName>
    </submittedName>
</protein>
<dbReference type="OrthoDB" id="2716688at2"/>
<dbReference type="Proteomes" id="UP000199008">
    <property type="component" value="Unassembled WGS sequence"/>
</dbReference>
<dbReference type="EMBL" id="FNFY01000015">
    <property type="protein sequence ID" value="SDK95108.1"/>
    <property type="molecule type" value="Genomic_DNA"/>
</dbReference>